<reference evidence="1 2" key="1">
    <citation type="journal article" date="2024" name="bioRxiv">
        <title>A reference genome for Trichogramma kaykai: A tiny desert-dwelling parasitoid wasp with competing sex-ratio distorters.</title>
        <authorList>
            <person name="Culotta J."/>
            <person name="Lindsey A.R."/>
        </authorList>
    </citation>
    <scope>NUCLEOTIDE SEQUENCE [LARGE SCALE GENOMIC DNA]</scope>
    <source>
        <strain evidence="1 2">KSX58</strain>
    </source>
</reference>
<keyword evidence="2" id="KW-1185">Reference proteome</keyword>
<name>A0ABD2W4P2_9HYME</name>
<organism evidence="1 2">
    <name type="scientific">Trichogramma kaykai</name>
    <dbReference type="NCBI Taxonomy" id="54128"/>
    <lineage>
        <taxon>Eukaryota</taxon>
        <taxon>Metazoa</taxon>
        <taxon>Ecdysozoa</taxon>
        <taxon>Arthropoda</taxon>
        <taxon>Hexapoda</taxon>
        <taxon>Insecta</taxon>
        <taxon>Pterygota</taxon>
        <taxon>Neoptera</taxon>
        <taxon>Endopterygota</taxon>
        <taxon>Hymenoptera</taxon>
        <taxon>Apocrita</taxon>
        <taxon>Proctotrupomorpha</taxon>
        <taxon>Chalcidoidea</taxon>
        <taxon>Trichogrammatidae</taxon>
        <taxon>Trichogramma</taxon>
    </lineage>
</organism>
<proteinExistence type="predicted"/>
<accession>A0ABD2W4P2</accession>
<dbReference type="Proteomes" id="UP001627154">
    <property type="component" value="Unassembled WGS sequence"/>
</dbReference>
<evidence type="ECO:0000313" key="1">
    <source>
        <dbReference type="EMBL" id="KAL3387736.1"/>
    </source>
</evidence>
<gene>
    <name evidence="1" type="ORF">TKK_016847</name>
</gene>
<comment type="caution">
    <text evidence="1">The sequence shown here is derived from an EMBL/GenBank/DDBJ whole genome shotgun (WGS) entry which is preliminary data.</text>
</comment>
<sequence>MQFTETACPVKSPQEKLKEIEMAEIAKVYIEEDEDIQIDYGIKIESIENYSSSDNFEFPKNPLYYMLNEEIEGKIILGKYKKKKILLDRRLTHYIIRKVIMENPIRLKITQDRFLELRNQLVELFPTVNPCNWFSPRTTNIRGESLACTGSLYNYYKCFRSECIDAGIIGIKKTNFPPNQLNNHQETEQHSEIFVKSELINLMGEENPALSTKSIYTIWSESFSDRQQMLIDFRGTKMEIQYSTYINNFWCLKTAVGLSLLIEDCNQIIKNLVKENKISEKIAADFGGSLMSKWPTIADKIVKIGDESTISEIKNFRFELRENFDNASSSTKALLYLPFLLTKCTTIKKPDCNAIRLTKSDISEFFISFIENESELDEKIASISERIGAVDSCLHPFIICCGKINNITKTFVVINRFHYQVKTLLVAVDYCFKACTALHTWSNLLSNVYAFLQQMAYDIKVGLSIAFVPKSLKVVDTLMEKIAKNSL</sequence>
<dbReference type="EMBL" id="JBJJXI010000136">
    <property type="protein sequence ID" value="KAL3387736.1"/>
    <property type="molecule type" value="Genomic_DNA"/>
</dbReference>
<dbReference type="AlphaFoldDB" id="A0ABD2W4P2"/>
<evidence type="ECO:0000313" key="2">
    <source>
        <dbReference type="Proteomes" id="UP001627154"/>
    </source>
</evidence>
<protein>
    <submittedName>
        <fullName evidence="1">Uncharacterized protein</fullName>
    </submittedName>
</protein>